<dbReference type="InterPro" id="IPR025501">
    <property type="entry name" value="MinD_FleN"/>
</dbReference>
<dbReference type="InterPro" id="IPR010224">
    <property type="entry name" value="MinD_archaea"/>
</dbReference>
<organism evidence="5 6">
    <name type="scientific">Candidatus Iainarchaeum sp</name>
    <dbReference type="NCBI Taxonomy" id="3101447"/>
    <lineage>
        <taxon>Archaea</taxon>
        <taxon>Candidatus Iainarchaeota</taxon>
        <taxon>Candidatus Iainarchaeia</taxon>
        <taxon>Candidatus Iainarchaeales</taxon>
        <taxon>Candidatus Iainarchaeaceae</taxon>
        <taxon>Candidatus Iainarchaeum</taxon>
    </lineage>
</organism>
<dbReference type="Pfam" id="PF01656">
    <property type="entry name" value="CbiA"/>
    <property type="match status" value="1"/>
</dbReference>
<evidence type="ECO:0000259" key="4">
    <source>
        <dbReference type="Pfam" id="PF01656"/>
    </source>
</evidence>
<comment type="caution">
    <text evidence="5">The sequence shown here is derived from an EMBL/GenBank/DDBJ whole genome shotgun (WGS) entry which is preliminary data.</text>
</comment>
<dbReference type="AlphaFoldDB" id="A0A2D6M1I8"/>
<keyword evidence="1 3" id="KW-0547">Nucleotide-binding</keyword>
<dbReference type="PIRSF" id="PIRSF003092">
    <property type="entry name" value="MinD"/>
    <property type="match status" value="1"/>
</dbReference>
<dbReference type="GO" id="GO:0051782">
    <property type="term" value="P:negative regulation of cell division"/>
    <property type="evidence" value="ECO:0007669"/>
    <property type="project" value="TreeGrafter"/>
</dbReference>
<dbReference type="GO" id="GO:0005524">
    <property type="term" value="F:ATP binding"/>
    <property type="evidence" value="ECO:0007669"/>
    <property type="project" value="UniProtKB-KW"/>
</dbReference>
<name>A0A2D6M1I8_9ARCH</name>
<dbReference type="PANTHER" id="PTHR43384">
    <property type="entry name" value="SEPTUM SITE-DETERMINING PROTEIN MIND HOMOLOG, CHLOROPLASTIC-RELATED"/>
    <property type="match status" value="1"/>
</dbReference>
<evidence type="ECO:0000313" key="6">
    <source>
        <dbReference type="Proteomes" id="UP000226592"/>
    </source>
</evidence>
<feature type="binding site" evidence="3">
    <location>
        <begin position="11"/>
        <end position="18"/>
    </location>
    <ligand>
        <name>ATP</name>
        <dbReference type="ChEBI" id="CHEBI:30616"/>
    </ligand>
</feature>
<evidence type="ECO:0000256" key="1">
    <source>
        <dbReference type="ARBA" id="ARBA00022741"/>
    </source>
</evidence>
<protein>
    <submittedName>
        <fullName evidence="5">Septum site-determining protein MinD</fullName>
    </submittedName>
</protein>
<dbReference type="GO" id="GO:0005829">
    <property type="term" value="C:cytosol"/>
    <property type="evidence" value="ECO:0007669"/>
    <property type="project" value="TreeGrafter"/>
</dbReference>
<gene>
    <name evidence="5" type="ORF">CL943_03060</name>
</gene>
<dbReference type="NCBIfam" id="TIGR01969">
    <property type="entry name" value="minD_arch"/>
    <property type="match status" value="1"/>
</dbReference>
<evidence type="ECO:0000256" key="3">
    <source>
        <dbReference type="PIRSR" id="PIRSR003092-1"/>
    </source>
</evidence>
<keyword evidence="2 3" id="KW-0067">ATP-binding</keyword>
<dbReference type="Gene3D" id="3.40.50.300">
    <property type="entry name" value="P-loop containing nucleotide triphosphate hydrolases"/>
    <property type="match status" value="1"/>
</dbReference>
<evidence type="ECO:0000256" key="2">
    <source>
        <dbReference type="ARBA" id="ARBA00022840"/>
    </source>
</evidence>
<dbReference type="PANTHER" id="PTHR43384:SF10">
    <property type="entry name" value="ATPASE INVOLVED IN CHROMOSOME PARTITIONING, PARA_MIND FAMILY"/>
    <property type="match status" value="1"/>
</dbReference>
<reference evidence="6" key="1">
    <citation type="submission" date="2017-09" db="EMBL/GenBank/DDBJ databases">
        <title>The Reconstruction of 2,631 Draft Metagenome-Assembled Genomes from the Global Oceans.</title>
        <authorList>
            <person name="Tully B.J."/>
            <person name="Graham E.D."/>
            <person name="Heidelberg J.F."/>
        </authorList>
    </citation>
    <scope>NUCLEOTIDE SEQUENCE [LARGE SCALE GENOMIC DNA]</scope>
</reference>
<dbReference type="GO" id="GO:0009898">
    <property type="term" value="C:cytoplasmic side of plasma membrane"/>
    <property type="evidence" value="ECO:0007669"/>
    <property type="project" value="TreeGrafter"/>
</dbReference>
<dbReference type="InterPro" id="IPR050625">
    <property type="entry name" value="ParA/MinD_ATPase"/>
</dbReference>
<evidence type="ECO:0000313" key="5">
    <source>
        <dbReference type="EMBL" id="MAG22259.1"/>
    </source>
</evidence>
<dbReference type="Proteomes" id="UP000226592">
    <property type="component" value="Unassembled WGS sequence"/>
</dbReference>
<dbReference type="EMBL" id="NZBU01000009">
    <property type="protein sequence ID" value="MAG22259.1"/>
    <property type="molecule type" value="Genomic_DNA"/>
</dbReference>
<dbReference type="SUPFAM" id="SSF52540">
    <property type="entry name" value="P-loop containing nucleoside triphosphate hydrolases"/>
    <property type="match status" value="1"/>
</dbReference>
<dbReference type="InterPro" id="IPR002586">
    <property type="entry name" value="CobQ/CobB/MinD/ParA_Nub-bd_dom"/>
</dbReference>
<sequence>MVRIITIASGKGGVGKTTITANLGIALAQQDLRVLVIDADIAMANLSLLLGMQSSPITLHDVLLGESNVHDAIYDGPGGIHFIPSGLSIESYRRVDAERLESLVREIAESYDFVLMDAPAGIEKSVMAALSAADEVLLVTMPNSPSVADVLKTKIVAQRIGSHPVGIVLNFLRGEKGEISDDDIMKMLELPIYGMIPYDSEIRKSFMQENVAPVMIRVPNSPASIAIRKMAAKLSGVSVAPQITKVKKPGFLSRLFGFFRKKKKASAEEIKKETE</sequence>
<feature type="domain" description="CobQ/CobB/MinD/ParA nucleotide binding" evidence="4">
    <location>
        <begin position="5"/>
        <end position="207"/>
    </location>
</feature>
<dbReference type="InterPro" id="IPR027417">
    <property type="entry name" value="P-loop_NTPase"/>
</dbReference>
<dbReference type="GO" id="GO:0016887">
    <property type="term" value="F:ATP hydrolysis activity"/>
    <property type="evidence" value="ECO:0007669"/>
    <property type="project" value="TreeGrafter"/>
</dbReference>
<proteinExistence type="predicted"/>
<accession>A0A2D6M1I8</accession>